<organism evidence="1 2">
    <name type="scientific">Rangifer tarandus platyrhynchus</name>
    <name type="common">Svalbard reindeer</name>
    <dbReference type="NCBI Taxonomy" id="3082113"/>
    <lineage>
        <taxon>Eukaryota</taxon>
        <taxon>Metazoa</taxon>
        <taxon>Chordata</taxon>
        <taxon>Craniata</taxon>
        <taxon>Vertebrata</taxon>
        <taxon>Euteleostomi</taxon>
        <taxon>Mammalia</taxon>
        <taxon>Eutheria</taxon>
        <taxon>Laurasiatheria</taxon>
        <taxon>Artiodactyla</taxon>
        <taxon>Ruminantia</taxon>
        <taxon>Pecora</taxon>
        <taxon>Cervidae</taxon>
        <taxon>Odocoileinae</taxon>
        <taxon>Rangifer</taxon>
    </lineage>
</organism>
<gene>
    <name evidence="1" type="ORF">MRATA1EN22A_LOCUS8827</name>
</gene>
<reference evidence="1" key="2">
    <citation type="submission" date="2025-03" db="EMBL/GenBank/DDBJ databases">
        <authorList>
            <consortium name="ELIXIR-Norway"/>
            <consortium name="Elixir Norway"/>
        </authorList>
    </citation>
    <scope>NUCLEOTIDE SEQUENCE</scope>
</reference>
<name>A0AC59YPZ5_RANTA</name>
<proteinExistence type="predicted"/>
<dbReference type="Proteomes" id="UP001162501">
    <property type="component" value="Chromosome 2"/>
</dbReference>
<evidence type="ECO:0000313" key="2">
    <source>
        <dbReference type="Proteomes" id="UP001162501"/>
    </source>
</evidence>
<dbReference type="EMBL" id="OX596086">
    <property type="protein sequence ID" value="CAM9884026.1"/>
    <property type="molecule type" value="Genomic_DNA"/>
</dbReference>
<reference evidence="1" key="1">
    <citation type="submission" date="2023-05" db="EMBL/GenBank/DDBJ databases">
        <authorList>
            <consortium name="ELIXIR-Norway"/>
        </authorList>
    </citation>
    <scope>NUCLEOTIDE SEQUENCE</scope>
</reference>
<accession>A0AC59YPZ5</accession>
<protein>
    <submittedName>
        <fullName evidence="1">Uncharacterized protein</fullName>
    </submittedName>
</protein>
<sequence length="104" mass="11054">MEEVSATTCAAHSSPPTVKTDVVLRAGEALGYLFSSRRSLASGSTCRSSAIQRTAVRSGSFPVPSLAERGLPREHRSLAPINPPLSDAEIACFLYEADAPMVYD</sequence>
<evidence type="ECO:0000313" key="1">
    <source>
        <dbReference type="EMBL" id="CAM9884026.1"/>
    </source>
</evidence>